<proteinExistence type="predicted"/>
<dbReference type="Proteomes" id="UP000319976">
    <property type="component" value="Chromosome"/>
</dbReference>
<keyword evidence="3" id="KW-1185">Reference proteome</keyword>
<evidence type="ECO:0000313" key="3">
    <source>
        <dbReference type="Proteomes" id="UP000319976"/>
    </source>
</evidence>
<feature type="signal peptide" evidence="1">
    <location>
        <begin position="1"/>
        <end position="27"/>
    </location>
</feature>
<feature type="chain" id="PRO_5022037790" evidence="1">
    <location>
        <begin position="28"/>
        <end position="543"/>
    </location>
</feature>
<dbReference type="OrthoDB" id="251904at2"/>
<protein>
    <submittedName>
        <fullName evidence="2">Uncharacterized protein</fullName>
    </submittedName>
</protein>
<dbReference type="InterPro" id="IPR012334">
    <property type="entry name" value="Pectin_lyas_fold"/>
</dbReference>
<dbReference type="KEGG" id="chya:V22_27220"/>
<dbReference type="EMBL" id="CP036316">
    <property type="protein sequence ID" value="QDT65468.1"/>
    <property type="molecule type" value="Genomic_DNA"/>
</dbReference>
<reference evidence="2 3" key="1">
    <citation type="submission" date="2019-02" db="EMBL/GenBank/DDBJ databases">
        <title>Deep-cultivation of Planctomycetes and their phenomic and genomic characterization uncovers novel biology.</title>
        <authorList>
            <person name="Wiegand S."/>
            <person name="Jogler M."/>
            <person name="Boedeker C."/>
            <person name="Pinto D."/>
            <person name="Vollmers J."/>
            <person name="Rivas-Marin E."/>
            <person name="Kohn T."/>
            <person name="Peeters S.H."/>
            <person name="Heuer A."/>
            <person name="Rast P."/>
            <person name="Oberbeckmann S."/>
            <person name="Bunk B."/>
            <person name="Jeske O."/>
            <person name="Meyerdierks A."/>
            <person name="Storesund J.E."/>
            <person name="Kallscheuer N."/>
            <person name="Luecker S."/>
            <person name="Lage O.M."/>
            <person name="Pohl T."/>
            <person name="Merkel B.J."/>
            <person name="Hornburger P."/>
            <person name="Mueller R.-W."/>
            <person name="Bruemmer F."/>
            <person name="Labrenz M."/>
            <person name="Spormann A.M."/>
            <person name="Op den Camp H."/>
            <person name="Overmann J."/>
            <person name="Amann R."/>
            <person name="Jetten M.S.M."/>
            <person name="Mascher T."/>
            <person name="Medema M.H."/>
            <person name="Devos D.P."/>
            <person name="Kaster A.-K."/>
            <person name="Ovreas L."/>
            <person name="Rohde M."/>
            <person name="Galperin M.Y."/>
            <person name="Jogler C."/>
        </authorList>
    </citation>
    <scope>NUCLEOTIDE SEQUENCE [LARGE SCALE GENOMIC DNA]</scope>
    <source>
        <strain evidence="2 3">V22</strain>
    </source>
</reference>
<dbReference type="SUPFAM" id="SSF51126">
    <property type="entry name" value="Pectin lyase-like"/>
    <property type="match status" value="1"/>
</dbReference>
<dbReference type="AlphaFoldDB" id="A0A517TAR6"/>
<keyword evidence="1" id="KW-0732">Signal</keyword>
<sequence length="543" mass="59397" precursor="true">MTHQQLIHCRVALAILALFIGSTTGTAVELTVNNVTGNDTTASADHSKPFRTINAAIRVAKAGDVISLTKTDKVYLQDANFYGHAGGEPGKPITLNGNGVTLRGSEVCSPEGWSEYQQETFQRSDLVSRVLLVVDNELLPMARPFDVIEEGEVCFAPNFFNRFYFHIPKDNKAEDFSVIVGQPDGSEVTLDPANWQRSHSKLPNVRRYQGLKPPTWVKVNGETVDLIAAKDRLEPNEWTSEDKVMYYRPPAGKKLSDVKIESMVRGNGVQLNGSQSHFVIKNLNVEHVYNDGFNIHGRVKDAVFLNCNAENCGDEGFSSHDACETVLDGAVYSNCDNGIANVNNSGLSVTRNVVISDSRSVGFLLISNGTAHHTLENAVLINNPSQLSAADMQADNVLIVKTVGYEKTATALNLGRNCQIKNVTAVGNSSLMRVGKDSSVTLEDGVFGPGQGVVHARVADPVNVLSLRNVLAGNDITMQWGEKYPWQEEPLDQWFSTHSDSPQIMNCKVDHSLNNSEIIIADVTHSNGCSAELINLYLKNRKE</sequence>
<accession>A0A517TAR6</accession>
<name>A0A517TAR6_9PLAN</name>
<gene>
    <name evidence="2" type="ORF">V22_27220</name>
</gene>
<evidence type="ECO:0000313" key="2">
    <source>
        <dbReference type="EMBL" id="QDT65468.1"/>
    </source>
</evidence>
<dbReference type="Gene3D" id="2.160.20.10">
    <property type="entry name" value="Single-stranded right-handed beta-helix, Pectin lyase-like"/>
    <property type="match status" value="2"/>
</dbReference>
<evidence type="ECO:0000256" key="1">
    <source>
        <dbReference type="SAM" id="SignalP"/>
    </source>
</evidence>
<organism evidence="2 3">
    <name type="scientific">Calycomorphotria hydatis</name>
    <dbReference type="NCBI Taxonomy" id="2528027"/>
    <lineage>
        <taxon>Bacteria</taxon>
        <taxon>Pseudomonadati</taxon>
        <taxon>Planctomycetota</taxon>
        <taxon>Planctomycetia</taxon>
        <taxon>Planctomycetales</taxon>
        <taxon>Planctomycetaceae</taxon>
        <taxon>Calycomorphotria</taxon>
    </lineage>
</organism>
<dbReference type="InterPro" id="IPR011050">
    <property type="entry name" value="Pectin_lyase_fold/virulence"/>
</dbReference>